<evidence type="ECO:0000313" key="1">
    <source>
        <dbReference type="EMBL" id="KAK2636103.1"/>
    </source>
</evidence>
<comment type="caution">
    <text evidence="1">The sequence shown here is derived from an EMBL/GenBank/DDBJ whole genome shotgun (WGS) entry which is preliminary data.</text>
</comment>
<evidence type="ECO:0000313" key="2">
    <source>
        <dbReference type="Proteomes" id="UP001280121"/>
    </source>
</evidence>
<dbReference type="Proteomes" id="UP001280121">
    <property type="component" value="Unassembled WGS sequence"/>
</dbReference>
<name>A0AAD9THV0_9ROSI</name>
<dbReference type="EMBL" id="JANJYI010000009">
    <property type="protein sequence ID" value="KAK2636103.1"/>
    <property type="molecule type" value="Genomic_DNA"/>
</dbReference>
<protein>
    <submittedName>
        <fullName evidence="1">Uncharacterized protein</fullName>
    </submittedName>
</protein>
<proteinExistence type="predicted"/>
<accession>A0AAD9THV0</accession>
<sequence length="272" mass="32731">MRIQHLPPRILKLQQQNQLPPRICRRFLPPRMHTRCLPPRIRRLHEEDKLDKAAHQTELFRSHQQFESLHAQVEHLTRLLNLQLQISWTQEASIQELLMMHHMSKSSEDYSNKSDSISISNMDYSKLLDGEIMRTQQIPPRMLKLQQQCLPPRMRKLQEDQQPSLRMRRRRCLPPRMRKLQEDQKLAKAEPQAELLISRQQFESLHARVERLTRLLNIQLQISWIQEAYIQELLMMRRQQQEQQLQQNKSDSVDYPKLIKLLDILLINSMEI</sequence>
<organism evidence="1 2">
    <name type="scientific">Dipteronia dyeriana</name>
    <dbReference type="NCBI Taxonomy" id="168575"/>
    <lineage>
        <taxon>Eukaryota</taxon>
        <taxon>Viridiplantae</taxon>
        <taxon>Streptophyta</taxon>
        <taxon>Embryophyta</taxon>
        <taxon>Tracheophyta</taxon>
        <taxon>Spermatophyta</taxon>
        <taxon>Magnoliopsida</taxon>
        <taxon>eudicotyledons</taxon>
        <taxon>Gunneridae</taxon>
        <taxon>Pentapetalae</taxon>
        <taxon>rosids</taxon>
        <taxon>malvids</taxon>
        <taxon>Sapindales</taxon>
        <taxon>Sapindaceae</taxon>
        <taxon>Hippocastanoideae</taxon>
        <taxon>Acereae</taxon>
        <taxon>Dipteronia</taxon>
    </lineage>
</organism>
<keyword evidence="2" id="KW-1185">Reference proteome</keyword>
<reference evidence="1" key="1">
    <citation type="journal article" date="2023" name="Plant J.">
        <title>Genome sequences and population genomics provide insights into the demographic history, inbreeding, and mutation load of two 'living fossil' tree species of Dipteronia.</title>
        <authorList>
            <person name="Feng Y."/>
            <person name="Comes H.P."/>
            <person name="Chen J."/>
            <person name="Zhu S."/>
            <person name="Lu R."/>
            <person name="Zhang X."/>
            <person name="Li P."/>
            <person name="Qiu J."/>
            <person name="Olsen K.M."/>
            <person name="Qiu Y."/>
        </authorList>
    </citation>
    <scope>NUCLEOTIDE SEQUENCE</scope>
    <source>
        <strain evidence="1">KIB01</strain>
    </source>
</reference>
<dbReference type="AlphaFoldDB" id="A0AAD9THV0"/>
<gene>
    <name evidence="1" type="ORF">Ddye_030895</name>
</gene>